<dbReference type="AlphaFoldDB" id="A0A9D1HJD0"/>
<reference evidence="2" key="1">
    <citation type="submission" date="2020-10" db="EMBL/GenBank/DDBJ databases">
        <authorList>
            <person name="Gilroy R."/>
        </authorList>
    </citation>
    <scope>NUCLEOTIDE SEQUENCE</scope>
    <source>
        <strain evidence="2">2830</strain>
    </source>
</reference>
<sequence length="353" mass="38345">MTRKILLSGYYGFNNAGDEAVLAALVQLLRRNLSDIEIVALSAAPNETAERLNIRGIDRWNGAVLKKELDRAALFCSGGGSLLQDVTSVRSVYFYTSQIMQARRHNVPAIVLAQGLGPLKTAPGRWLVKKALKQCRFLSWRDADSCALAGKLGLGSVPNYQVCDPVLLWEQSDVADGPRAEIYSNRVVMALRPWPGLACDEIVRLVRHLSAAGREVIFLPFYCKADGSGEDEKLAAELNERLGSDAVEVRHPHTPEEAMQEIACAGFLLGMRLHSLIMAAARGVPSAAISYDPKVTAFAQAEGIPLLDGGVKFQAEAAAEAVAANIGKRSSGRKEAWQTAWQPVLAEIEKILR</sequence>
<feature type="domain" description="Polysaccharide pyruvyl transferase" evidence="1">
    <location>
        <begin position="15"/>
        <end position="293"/>
    </location>
</feature>
<accession>A0A9D1HJD0</accession>
<keyword evidence="2" id="KW-0808">Transferase</keyword>
<evidence type="ECO:0000259" key="1">
    <source>
        <dbReference type="Pfam" id="PF04230"/>
    </source>
</evidence>
<dbReference type="InterPro" id="IPR007345">
    <property type="entry name" value="Polysacch_pyruvyl_Trfase"/>
</dbReference>
<protein>
    <submittedName>
        <fullName evidence="2">Polysaccharide pyruvyl transferase CsaB</fullName>
    </submittedName>
</protein>
<name>A0A9D1HJD0_9FIRM</name>
<dbReference type="Proteomes" id="UP000824124">
    <property type="component" value="Unassembled WGS sequence"/>
</dbReference>
<dbReference type="PANTHER" id="PTHR36836:SF1">
    <property type="entry name" value="COLANIC ACID BIOSYNTHESIS PROTEIN WCAK"/>
    <property type="match status" value="1"/>
</dbReference>
<dbReference type="GO" id="GO:0016740">
    <property type="term" value="F:transferase activity"/>
    <property type="evidence" value="ECO:0007669"/>
    <property type="project" value="UniProtKB-KW"/>
</dbReference>
<dbReference type="InterPro" id="IPR019896">
    <property type="entry name" value="Polysacch_pyruvyl_Trfase_CsaB"/>
</dbReference>
<gene>
    <name evidence="2" type="primary">csaB</name>
    <name evidence="2" type="ORF">IAB00_02670</name>
</gene>
<dbReference type="EMBL" id="DVMH01000017">
    <property type="protein sequence ID" value="HIU10135.1"/>
    <property type="molecule type" value="Genomic_DNA"/>
</dbReference>
<dbReference type="PANTHER" id="PTHR36836">
    <property type="entry name" value="COLANIC ACID BIOSYNTHESIS PROTEIN WCAK"/>
    <property type="match status" value="1"/>
</dbReference>
<comment type="caution">
    <text evidence="2">The sequence shown here is derived from an EMBL/GenBank/DDBJ whole genome shotgun (WGS) entry which is preliminary data.</text>
</comment>
<evidence type="ECO:0000313" key="2">
    <source>
        <dbReference type="EMBL" id="HIU10135.1"/>
    </source>
</evidence>
<dbReference type="Pfam" id="PF04230">
    <property type="entry name" value="PS_pyruv_trans"/>
    <property type="match status" value="1"/>
</dbReference>
<proteinExistence type="predicted"/>
<reference evidence="2" key="2">
    <citation type="journal article" date="2021" name="PeerJ">
        <title>Extensive microbial diversity within the chicken gut microbiome revealed by metagenomics and culture.</title>
        <authorList>
            <person name="Gilroy R."/>
            <person name="Ravi A."/>
            <person name="Getino M."/>
            <person name="Pursley I."/>
            <person name="Horton D.L."/>
            <person name="Alikhan N.F."/>
            <person name="Baker D."/>
            <person name="Gharbi K."/>
            <person name="Hall N."/>
            <person name="Watson M."/>
            <person name="Adriaenssens E.M."/>
            <person name="Foster-Nyarko E."/>
            <person name="Jarju S."/>
            <person name="Secka A."/>
            <person name="Antonio M."/>
            <person name="Oren A."/>
            <person name="Chaudhuri R.R."/>
            <person name="La Ragione R."/>
            <person name="Hildebrand F."/>
            <person name="Pallen M.J."/>
        </authorList>
    </citation>
    <scope>NUCLEOTIDE SEQUENCE</scope>
    <source>
        <strain evidence="2">2830</strain>
    </source>
</reference>
<evidence type="ECO:0000313" key="3">
    <source>
        <dbReference type="Proteomes" id="UP000824124"/>
    </source>
</evidence>
<organism evidence="2 3">
    <name type="scientific">Candidatus Avidehalobacter gallistercoris</name>
    <dbReference type="NCBI Taxonomy" id="2840694"/>
    <lineage>
        <taxon>Bacteria</taxon>
        <taxon>Bacillati</taxon>
        <taxon>Bacillota</taxon>
        <taxon>Clostridia</taxon>
        <taxon>Eubacteriales</taxon>
        <taxon>Peptococcaceae</taxon>
        <taxon>Peptococcaceae incertae sedis</taxon>
        <taxon>Candidatus Avidehalobacter</taxon>
    </lineage>
</organism>
<dbReference type="NCBIfam" id="TIGR03609">
    <property type="entry name" value="S_layer_CsaB"/>
    <property type="match status" value="1"/>
</dbReference>